<proteinExistence type="predicted"/>
<protein>
    <submittedName>
        <fullName evidence="1">Uncharacterized protein</fullName>
    </submittedName>
</protein>
<organism evidence="1">
    <name type="scientific">Arundo donax</name>
    <name type="common">Giant reed</name>
    <name type="synonym">Donax arundinaceus</name>
    <dbReference type="NCBI Taxonomy" id="35708"/>
    <lineage>
        <taxon>Eukaryota</taxon>
        <taxon>Viridiplantae</taxon>
        <taxon>Streptophyta</taxon>
        <taxon>Embryophyta</taxon>
        <taxon>Tracheophyta</taxon>
        <taxon>Spermatophyta</taxon>
        <taxon>Magnoliopsida</taxon>
        <taxon>Liliopsida</taxon>
        <taxon>Poales</taxon>
        <taxon>Poaceae</taxon>
        <taxon>PACMAD clade</taxon>
        <taxon>Arundinoideae</taxon>
        <taxon>Arundineae</taxon>
        <taxon>Arundo</taxon>
    </lineage>
</organism>
<reference evidence="1" key="2">
    <citation type="journal article" date="2015" name="Data Brief">
        <title>Shoot transcriptome of the giant reed, Arundo donax.</title>
        <authorList>
            <person name="Barrero R.A."/>
            <person name="Guerrero F.D."/>
            <person name="Moolhuijzen P."/>
            <person name="Goolsby J.A."/>
            <person name="Tidwell J."/>
            <person name="Bellgard S.E."/>
            <person name="Bellgard M.I."/>
        </authorList>
    </citation>
    <scope>NUCLEOTIDE SEQUENCE</scope>
    <source>
        <tissue evidence="1">Shoot tissue taken approximately 20 cm above the soil surface</tissue>
    </source>
</reference>
<reference evidence="1" key="1">
    <citation type="submission" date="2014-09" db="EMBL/GenBank/DDBJ databases">
        <authorList>
            <person name="Magalhaes I.L.F."/>
            <person name="Oliveira U."/>
            <person name="Santos F.R."/>
            <person name="Vidigal T.H.D.A."/>
            <person name="Brescovit A.D."/>
            <person name="Santos A.J."/>
        </authorList>
    </citation>
    <scope>NUCLEOTIDE SEQUENCE</scope>
    <source>
        <tissue evidence="1">Shoot tissue taken approximately 20 cm above the soil surface</tissue>
    </source>
</reference>
<accession>A0A0A8YSU4</accession>
<name>A0A0A8YSU4_ARUDO</name>
<evidence type="ECO:0000313" key="1">
    <source>
        <dbReference type="EMBL" id="JAD27645.1"/>
    </source>
</evidence>
<dbReference type="EMBL" id="GBRH01270250">
    <property type="protein sequence ID" value="JAD27645.1"/>
    <property type="molecule type" value="Transcribed_RNA"/>
</dbReference>
<dbReference type="AlphaFoldDB" id="A0A0A8YSU4"/>
<sequence>MCNLVLCLDSHLHSPRGLSSGSNLLHQQQIQFLHIHLLGN</sequence>